<dbReference type="AlphaFoldDB" id="A0A6B8VY90"/>
<dbReference type="GO" id="GO:0010181">
    <property type="term" value="F:FMN binding"/>
    <property type="evidence" value="ECO:0007669"/>
    <property type="project" value="InterPro"/>
</dbReference>
<name>A0A6B8VY90_9CORY</name>
<dbReference type="InterPro" id="IPR002563">
    <property type="entry name" value="Flavin_Rdtase-like_dom"/>
</dbReference>
<protein>
    <submittedName>
        <fullName evidence="4">NADH:riboflavin 5'-phosphate oxidoreductase</fullName>
    </submittedName>
</protein>
<keyword evidence="5" id="KW-1185">Reference proteome</keyword>
<proteinExistence type="inferred from homology"/>
<gene>
    <name evidence="4" type="primary">snaC</name>
    <name evidence="4" type="ORF">COCCU_01725</name>
</gene>
<dbReference type="EMBL" id="CP046455">
    <property type="protein sequence ID" value="QGU06304.1"/>
    <property type="molecule type" value="Genomic_DNA"/>
</dbReference>
<dbReference type="Proteomes" id="UP000424462">
    <property type="component" value="Chromosome"/>
</dbReference>
<dbReference type="GO" id="GO:0042602">
    <property type="term" value="F:riboflavin reductase (NADPH) activity"/>
    <property type="evidence" value="ECO:0007669"/>
    <property type="project" value="TreeGrafter"/>
</dbReference>
<dbReference type="RefSeq" id="WP_156229880.1">
    <property type="nucleotide sequence ID" value="NZ_CP046455.1"/>
</dbReference>
<dbReference type="Pfam" id="PF01613">
    <property type="entry name" value="Flavin_Reduct"/>
    <property type="match status" value="1"/>
</dbReference>
<dbReference type="SMART" id="SM00903">
    <property type="entry name" value="Flavin_Reduct"/>
    <property type="match status" value="1"/>
</dbReference>
<dbReference type="SUPFAM" id="SSF50475">
    <property type="entry name" value="FMN-binding split barrel"/>
    <property type="match status" value="1"/>
</dbReference>
<evidence type="ECO:0000256" key="1">
    <source>
        <dbReference type="ARBA" id="ARBA00008898"/>
    </source>
</evidence>
<dbReference type="GO" id="GO:0006208">
    <property type="term" value="P:pyrimidine nucleobase catabolic process"/>
    <property type="evidence" value="ECO:0007669"/>
    <property type="project" value="TreeGrafter"/>
</dbReference>
<dbReference type="PANTHER" id="PTHR30466">
    <property type="entry name" value="FLAVIN REDUCTASE"/>
    <property type="match status" value="1"/>
</dbReference>
<reference evidence="4 5" key="1">
    <citation type="submission" date="2019-11" db="EMBL/GenBank/DDBJ databases">
        <title>Complete genome sequence of Corynebacterium kalinowskii 1959, a novel Corynebacterium species isolated from soil of a small paddock in Vilsendorf, Germany.</title>
        <authorList>
            <person name="Schaffert L."/>
            <person name="Ruwe M."/>
            <person name="Milse J."/>
            <person name="Hanuschka K."/>
            <person name="Ortseifen V."/>
            <person name="Droste J."/>
            <person name="Brandt D."/>
            <person name="Schlueter L."/>
            <person name="Kutter Y."/>
            <person name="Vinke S."/>
            <person name="Viehoefer P."/>
            <person name="Jacob L."/>
            <person name="Luebke N.-C."/>
            <person name="Schulte-Berndt E."/>
            <person name="Hain C."/>
            <person name="Linder M."/>
            <person name="Schmidt P."/>
            <person name="Wollenschlaeger L."/>
            <person name="Luttermann T."/>
            <person name="Thieme E."/>
            <person name="Hassa J."/>
            <person name="Haak M."/>
            <person name="Wittchen M."/>
            <person name="Mentz A."/>
            <person name="Persicke M."/>
            <person name="Busche T."/>
            <person name="Ruckert C."/>
        </authorList>
    </citation>
    <scope>NUCLEOTIDE SEQUENCE [LARGE SCALE GENOMIC DNA]</scope>
    <source>
        <strain evidence="4 5">2039</strain>
    </source>
</reference>
<accession>A0A6B8VY90</accession>
<dbReference type="InterPro" id="IPR012349">
    <property type="entry name" value="Split_barrel_FMN-bd"/>
</dbReference>
<organism evidence="4 5">
    <name type="scientific">Corynebacterium occultum</name>
    <dbReference type="NCBI Taxonomy" id="2675219"/>
    <lineage>
        <taxon>Bacteria</taxon>
        <taxon>Bacillati</taxon>
        <taxon>Actinomycetota</taxon>
        <taxon>Actinomycetes</taxon>
        <taxon>Mycobacteriales</taxon>
        <taxon>Corynebacteriaceae</taxon>
        <taxon>Corynebacterium</taxon>
    </lineage>
</organism>
<evidence type="ECO:0000313" key="5">
    <source>
        <dbReference type="Proteomes" id="UP000424462"/>
    </source>
</evidence>
<dbReference type="KEGG" id="cok:COCCU_01725"/>
<feature type="domain" description="Flavin reductase like" evidence="3">
    <location>
        <begin position="12"/>
        <end position="156"/>
    </location>
</feature>
<comment type="similarity">
    <text evidence="1">Belongs to the non-flavoprotein flavin reductase family.</text>
</comment>
<dbReference type="InterPro" id="IPR050268">
    <property type="entry name" value="NADH-dep_flavin_reductase"/>
</dbReference>
<evidence type="ECO:0000256" key="2">
    <source>
        <dbReference type="ARBA" id="ARBA00023002"/>
    </source>
</evidence>
<dbReference type="Gene3D" id="2.30.110.10">
    <property type="entry name" value="Electron Transport, Fmn-binding Protein, Chain A"/>
    <property type="match status" value="1"/>
</dbReference>
<sequence length="166" mass="17425">MTASAEIFRSAFRAHPTGVAVITALTAEGQVGITASSVSSLALDPLAISFSLQRQSGSAGKLLKAESFLVHLLADEHAELAKAFATTGDPRFVPEQGWEELPSGEPYLRTAPFALRVKPVGTVKVGEATLVAAEVLEVLEGPKGSPLVYQDRTFLSLTGAKPPVAR</sequence>
<dbReference type="PANTHER" id="PTHR30466:SF1">
    <property type="entry name" value="FMN REDUCTASE (NADH) RUTF"/>
    <property type="match status" value="1"/>
</dbReference>
<evidence type="ECO:0000259" key="3">
    <source>
        <dbReference type="SMART" id="SM00903"/>
    </source>
</evidence>
<keyword evidence="2" id="KW-0560">Oxidoreductase</keyword>
<evidence type="ECO:0000313" key="4">
    <source>
        <dbReference type="EMBL" id="QGU06304.1"/>
    </source>
</evidence>